<dbReference type="EMBL" id="CZPZ01000012">
    <property type="protein sequence ID" value="CUS35192.1"/>
    <property type="molecule type" value="Genomic_DNA"/>
</dbReference>
<reference evidence="2" key="1">
    <citation type="submission" date="2015-10" db="EMBL/GenBank/DDBJ databases">
        <authorList>
            <person name="Luecker S."/>
            <person name="Luecker S."/>
        </authorList>
    </citation>
    <scope>NUCLEOTIDE SEQUENCE [LARGE SCALE GENOMIC DNA]</scope>
</reference>
<gene>
    <name evidence="1" type="ORF">COMA2_20134</name>
</gene>
<protein>
    <submittedName>
        <fullName evidence="1">Uncharacterized protein</fullName>
    </submittedName>
</protein>
<dbReference type="STRING" id="1742973.COMA2_20134"/>
<proteinExistence type="predicted"/>
<dbReference type="RefSeq" id="WP_090896603.1">
    <property type="nucleotide sequence ID" value="NZ_CZPZ01000012.1"/>
</dbReference>
<evidence type="ECO:0000313" key="2">
    <source>
        <dbReference type="Proteomes" id="UP000198736"/>
    </source>
</evidence>
<accession>A0A0S4LF17</accession>
<evidence type="ECO:0000313" key="1">
    <source>
        <dbReference type="EMBL" id="CUS35192.1"/>
    </source>
</evidence>
<organism evidence="1 2">
    <name type="scientific">Candidatus Nitrospira nitrificans</name>
    <dbReference type="NCBI Taxonomy" id="1742973"/>
    <lineage>
        <taxon>Bacteria</taxon>
        <taxon>Pseudomonadati</taxon>
        <taxon>Nitrospirota</taxon>
        <taxon>Nitrospiria</taxon>
        <taxon>Nitrospirales</taxon>
        <taxon>Nitrospiraceae</taxon>
        <taxon>Nitrospira</taxon>
    </lineage>
</organism>
<dbReference type="Proteomes" id="UP000198736">
    <property type="component" value="Unassembled WGS sequence"/>
</dbReference>
<keyword evidence="2" id="KW-1185">Reference proteome</keyword>
<dbReference type="AlphaFoldDB" id="A0A0S4LF17"/>
<sequence length="87" mass="9909">MGYARRASVEDGSPSSKKALQFMTKQFTAEPDAKPLLILLVHMMPSSRYAMAKEAGEQWLAQEAAKLEKVGYRVRQFPVWGRPLRRL</sequence>
<name>A0A0S4LF17_9BACT</name>